<dbReference type="Proteomes" id="UP001327957">
    <property type="component" value="Unassembled WGS sequence"/>
</dbReference>
<evidence type="ECO:0000256" key="1">
    <source>
        <dbReference type="SAM" id="MobiDB-lite"/>
    </source>
</evidence>
<protein>
    <submittedName>
        <fullName evidence="2">Uncharacterized protein</fullName>
    </submittedName>
</protein>
<organism evidence="2 3">
    <name type="scientific">Colletotrichum tabaci</name>
    <dbReference type="NCBI Taxonomy" id="1209068"/>
    <lineage>
        <taxon>Eukaryota</taxon>
        <taxon>Fungi</taxon>
        <taxon>Dikarya</taxon>
        <taxon>Ascomycota</taxon>
        <taxon>Pezizomycotina</taxon>
        <taxon>Sordariomycetes</taxon>
        <taxon>Hypocreomycetidae</taxon>
        <taxon>Glomerellales</taxon>
        <taxon>Glomerellaceae</taxon>
        <taxon>Colletotrichum</taxon>
        <taxon>Colletotrichum destructivum species complex</taxon>
    </lineage>
</organism>
<reference evidence="2 3" key="1">
    <citation type="submission" date="2023-04" db="EMBL/GenBank/DDBJ databases">
        <title>Colletotrichum tabacum stain YC1 causing leaf anthracnose on Nicotiana tabacum(L.) cv.</title>
        <authorList>
            <person name="Ji Z."/>
            <person name="Wang M."/>
            <person name="Zhang J."/>
            <person name="Wang N."/>
            <person name="Zhou Z."/>
        </authorList>
    </citation>
    <scope>NUCLEOTIDE SEQUENCE [LARGE SCALE GENOMIC DNA]</scope>
    <source>
        <strain evidence="2 3">YC1</strain>
    </source>
</reference>
<accession>A0AAV9TRX5</accession>
<keyword evidence="3" id="KW-1185">Reference proteome</keyword>
<gene>
    <name evidence="2" type="ORF">QIS74_02185</name>
</gene>
<name>A0AAV9TRX5_9PEZI</name>
<feature type="compositionally biased region" description="Polar residues" evidence="1">
    <location>
        <begin position="38"/>
        <end position="47"/>
    </location>
</feature>
<comment type="caution">
    <text evidence="2">The sequence shown here is derived from an EMBL/GenBank/DDBJ whole genome shotgun (WGS) entry which is preliminary data.</text>
</comment>
<sequence length="47" mass="4669">MAAAIDNTAHGSSAGIPSWTSSGMSGSIRAEQRASALGKSSSSFLNL</sequence>
<dbReference type="AlphaFoldDB" id="A0AAV9TRX5"/>
<dbReference type="EMBL" id="JASAOK010000002">
    <property type="protein sequence ID" value="KAK6226138.1"/>
    <property type="molecule type" value="Genomic_DNA"/>
</dbReference>
<feature type="region of interest" description="Disordered" evidence="1">
    <location>
        <begin position="1"/>
        <end position="47"/>
    </location>
</feature>
<evidence type="ECO:0000313" key="2">
    <source>
        <dbReference type="EMBL" id="KAK6226138.1"/>
    </source>
</evidence>
<proteinExistence type="predicted"/>
<evidence type="ECO:0000313" key="3">
    <source>
        <dbReference type="Proteomes" id="UP001327957"/>
    </source>
</evidence>